<protein>
    <submittedName>
        <fullName evidence="2">Uncharacterized protein</fullName>
    </submittedName>
</protein>
<accession>A0A2V3AAF6</accession>
<dbReference type="EMBL" id="QGTW01000001">
    <property type="protein sequence ID" value="PWW32244.1"/>
    <property type="molecule type" value="Genomic_DNA"/>
</dbReference>
<gene>
    <name evidence="2" type="ORF">DFO73_101507</name>
</gene>
<dbReference type="RefSeq" id="WP_110063199.1">
    <property type="nucleotide sequence ID" value="NZ_QGTW01000001.1"/>
</dbReference>
<feature type="transmembrane region" description="Helical" evidence="1">
    <location>
        <begin position="228"/>
        <end position="247"/>
    </location>
</feature>
<feature type="transmembrane region" description="Helical" evidence="1">
    <location>
        <begin position="259"/>
        <end position="278"/>
    </location>
</feature>
<proteinExistence type="predicted"/>
<evidence type="ECO:0000256" key="1">
    <source>
        <dbReference type="SAM" id="Phobius"/>
    </source>
</evidence>
<evidence type="ECO:0000313" key="3">
    <source>
        <dbReference type="Proteomes" id="UP000247150"/>
    </source>
</evidence>
<feature type="transmembrane region" description="Helical" evidence="1">
    <location>
        <begin position="184"/>
        <end position="201"/>
    </location>
</feature>
<keyword evidence="1" id="KW-1133">Transmembrane helix</keyword>
<sequence length="334" mass="37898">MNLIDVYIQEVTRRLPEKSRADIALELRSTIEDMLPDDNTDEDIKDVLKKLGNPAALASGYRDQPMHLIGPRYFDVYVSLLKMIFPIAAAIALISVAAEFIFDFSHDDTVVNVVLHFMGEGIWRLIEVAIQVFFWLTIVFAIIERVDKGKDQHPLSPSLKPWTPDDLKNIPYIPKKKAIAKCEVFGSLMWTAIWATLYFYADRLMGIYRGGGEGLEFKIPAVNQEVLLGYWPIVVVIIALEVGLALYKLIVGQWTKKMALANTVLELFATVVFIFIVLNPNLLQQEFITFMTDLFSITAAQFKNWLIGSMIITFIIFSGISIFDGIRKSRIPSR</sequence>
<comment type="caution">
    <text evidence="2">The sequence shown here is derived from an EMBL/GenBank/DDBJ whole genome shotgun (WGS) entry which is preliminary data.</text>
</comment>
<feature type="transmembrane region" description="Helical" evidence="1">
    <location>
        <begin position="76"/>
        <end position="102"/>
    </location>
</feature>
<organism evidence="2 3">
    <name type="scientific">Cytobacillus oceanisediminis</name>
    <dbReference type="NCBI Taxonomy" id="665099"/>
    <lineage>
        <taxon>Bacteria</taxon>
        <taxon>Bacillati</taxon>
        <taxon>Bacillota</taxon>
        <taxon>Bacilli</taxon>
        <taxon>Bacillales</taxon>
        <taxon>Bacillaceae</taxon>
        <taxon>Cytobacillus</taxon>
    </lineage>
</organism>
<reference evidence="2 3" key="1">
    <citation type="submission" date="2018-05" db="EMBL/GenBank/DDBJ databases">
        <title>Freshwater and sediment microbial communities from various areas in North America, analyzing microbe dynamics in response to fracking.</title>
        <authorList>
            <person name="Lamendella R."/>
        </authorList>
    </citation>
    <scope>NUCLEOTIDE SEQUENCE [LARGE SCALE GENOMIC DNA]</scope>
    <source>
        <strain evidence="2 3">15_TX</strain>
    </source>
</reference>
<keyword evidence="1" id="KW-0472">Membrane</keyword>
<dbReference type="Proteomes" id="UP000247150">
    <property type="component" value="Unassembled WGS sequence"/>
</dbReference>
<name>A0A2V3AAF6_9BACI</name>
<dbReference type="AlphaFoldDB" id="A0A2V3AAF6"/>
<keyword evidence="1" id="KW-0812">Transmembrane</keyword>
<dbReference type="Pfam" id="PF22564">
    <property type="entry name" value="HAAS"/>
    <property type="match status" value="1"/>
</dbReference>
<feature type="transmembrane region" description="Helical" evidence="1">
    <location>
        <begin position="122"/>
        <end position="143"/>
    </location>
</feature>
<feature type="transmembrane region" description="Helical" evidence="1">
    <location>
        <begin position="305"/>
        <end position="326"/>
    </location>
</feature>
<dbReference type="OrthoDB" id="116789at2"/>
<evidence type="ECO:0000313" key="2">
    <source>
        <dbReference type="EMBL" id="PWW32244.1"/>
    </source>
</evidence>